<comment type="caution">
    <text evidence="2">The sequence shown here is derived from an EMBL/GenBank/DDBJ whole genome shotgun (WGS) entry which is preliminary data.</text>
</comment>
<accession>A0A9D3AZ10</accession>
<evidence type="ECO:0000313" key="2">
    <source>
        <dbReference type="EMBL" id="KAF1086622.1"/>
    </source>
</evidence>
<evidence type="ECO:0000256" key="1">
    <source>
        <dbReference type="SAM" id="SignalP"/>
    </source>
</evidence>
<dbReference type="AlphaFoldDB" id="A0A9D3AZ10"/>
<keyword evidence="1" id="KW-0732">Signal</keyword>
<dbReference type="EMBL" id="LSRS01000001">
    <property type="protein sequence ID" value="KAF1086622.1"/>
    <property type="molecule type" value="Genomic_DNA"/>
</dbReference>
<evidence type="ECO:0008006" key="4">
    <source>
        <dbReference type="Google" id="ProtNLM"/>
    </source>
</evidence>
<sequence>MFLLLLNNNFMLTKALLMNPAVAQSAALHARLLTTGVAATAMVVKDAKCLMQSVRPVVKRPRSHSNLAVINLCTAVTATDPVIAGKMINLKARAFAALVL</sequence>
<feature type="signal peptide" evidence="1">
    <location>
        <begin position="1"/>
        <end position="23"/>
    </location>
</feature>
<evidence type="ECO:0000313" key="3">
    <source>
        <dbReference type="Proteomes" id="UP000798488"/>
    </source>
</evidence>
<protein>
    <recommendedName>
        <fullName evidence="4">Secreted protein</fullName>
    </recommendedName>
</protein>
<dbReference type="Proteomes" id="UP000798488">
    <property type="component" value="Unassembled WGS sequence"/>
</dbReference>
<gene>
    <name evidence="2" type="ORF">SPSYN_00341</name>
</gene>
<proteinExistence type="predicted"/>
<organism evidence="2 3">
    <name type="scientific">Sporotomaculum syntrophicum</name>
    <dbReference type="NCBI Taxonomy" id="182264"/>
    <lineage>
        <taxon>Bacteria</taxon>
        <taxon>Bacillati</taxon>
        <taxon>Bacillota</taxon>
        <taxon>Clostridia</taxon>
        <taxon>Eubacteriales</taxon>
        <taxon>Desulfallaceae</taxon>
        <taxon>Sporotomaculum</taxon>
    </lineage>
</organism>
<reference evidence="2" key="1">
    <citation type="submission" date="2016-02" db="EMBL/GenBank/DDBJ databases">
        <title>Draft Genome Sequence of Sporotomaculum syntrophicum Strain FB, a Syntrophic Benzoate Degrader.</title>
        <authorList>
            <person name="Nobu M.K."/>
            <person name="Narihiro T."/>
            <person name="Qiu Y.-L."/>
            <person name="Ohashi A."/>
            <person name="Liu W.-T."/>
            <person name="Yuji S."/>
        </authorList>
    </citation>
    <scope>NUCLEOTIDE SEQUENCE</scope>
    <source>
        <strain evidence="2">FB</strain>
    </source>
</reference>
<name>A0A9D3AZ10_9FIRM</name>
<feature type="chain" id="PRO_5039555170" description="Secreted protein" evidence="1">
    <location>
        <begin position="24"/>
        <end position="100"/>
    </location>
</feature>
<keyword evidence="3" id="KW-1185">Reference proteome</keyword>